<evidence type="ECO:0000313" key="1">
    <source>
        <dbReference type="EMBL" id="MBB6059798.1"/>
    </source>
</evidence>
<gene>
    <name evidence="1" type="ORF">HNQ93_002658</name>
</gene>
<keyword evidence="2" id="KW-1185">Reference proteome</keyword>
<evidence type="ECO:0000313" key="2">
    <source>
        <dbReference type="Proteomes" id="UP000532746"/>
    </source>
</evidence>
<dbReference type="EMBL" id="JACHGG010000003">
    <property type="protein sequence ID" value="MBB6059798.1"/>
    <property type="molecule type" value="Genomic_DNA"/>
</dbReference>
<proteinExistence type="predicted"/>
<protein>
    <submittedName>
        <fullName evidence="1">Uncharacterized protein</fullName>
    </submittedName>
</protein>
<dbReference type="AlphaFoldDB" id="A0A7W9WC85"/>
<name>A0A7W9WC85_9BACT</name>
<organism evidence="1 2">
    <name type="scientific">Hymenobacter luteus</name>
    <dbReference type="NCBI Taxonomy" id="1411122"/>
    <lineage>
        <taxon>Bacteria</taxon>
        <taxon>Pseudomonadati</taxon>
        <taxon>Bacteroidota</taxon>
        <taxon>Cytophagia</taxon>
        <taxon>Cytophagales</taxon>
        <taxon>Hymenobacteraceae</taxon>
        <taxon>Hymenobacter</taxon>
    </lineage>
</organism>
<reference evidence="1 2" key="1">
    <citation type="submission" date="2020-08" db="EMBL/GenBank/DDBJ databases">
        <title>Genomic Encyclopedia of Type Strains, Phase IV (KMG-IV): sequencing the most valuable type-strain genomes for metagenomic binning, comparative biology and taxonomic classification.</title>
        <authorList>
            <person name="Goeker M."/>
        </authorList>
    </citation>
    <scope>NUCLEOTIDE SEQUENCE [LARGE SCALE GENOMIC DNA]</scope>
    <source>
        <strain evidence="1 2">DSM 26718</strain>
    </source>
</reference>
<sequence>MLGVSLLRLALQLLGSRTARKADERQLRRELLAHQRRQLIHARIPAVDIVRESFGPRFDELHQLLITYNVAGVEADHAYYPGLTRTVLYQLHNVGSTVQLAQLLEQEQGLWFGSRAVDKEQLTALTQAVTEWQAAANR</sequence>
<comment type="caution">
    <text evidence="1">The sequence shown here is derived from an EMBL/GenBank/DDBJ whole genome shotgun (WGS) entry which is preliminary data.</text>
</comment>
<accession>A0A7W9WC85</accession>
<dbReference type="RefSeq" id="WP_183403767.1">
    <property type="nucleotide sequence ID" value="NZ_JACHGG010000003.1"/>
</dbReference>
<dbReference type="Proteomes" id="UP000532746">
    <property type="component" value="Unassembled WGS sequence"/>
</dbReference>